<dbReference type="RefSeq" id="WP_035390194.1">
    <property type="nucleotide sequence ID" value="NZ_JXUW01000022.1"/>
</dbReference>
<keyword evidence="1" id="KW-0805">Transcription regulation</keyword>
<evidence type="ECO:0000259" key="5">
    <source>
        <dbReference type="PROSITE" id="PS50987"/>
    </source>
</evidence>
<dbReference type="GO" id="GO:0003700">
    <property type="term" value="F:DNA-binding transcription factor activity"/>
    <property type="evidence" value="ECO:0007669"/>
    <property type="project" value="InterPro"/>
</dbReference>
<dbReference type="PATRIC" id="fig|1121877.4.peg.2392"/>
<dbReference type="Pfam" id="PF00581">
    <property type="entry name" value="Rhodanese"/>
    <property type="match status" value="1"/>
</dbReference>
<dbReference type="InterPro" id="IPR001845">
    <property type="entry name" value="HTH_ArsR_DNA-bd_dom"/>
</dbReference>
<dbReference type="eggNOG" id="COG0640">
    <property type="taxonomic scope" value="Bacteria"/>
</dbReference>
<organism evidence="6 7">
    <name type="scientific">Ferrimicrobium acidiphilum DSM 19497</name>
    <dbReference type="NCBI Taxonomy" id="1121877"/>
    <lineage>
        <taxon>Bacteria</taxon>
        <taxon>Bacillati</taxon>
        <taxon>Actinomycetota</taxon>
        <taxon>Acidimicrobiia</taxon>
        <taxon>Acidimicrobiales</taxon>
        <taxon>Acidimicrobiaceae</taxon>
        <taxon>Ferrimicrobium</taxon>
    </lineage>
</organism>
<dbReference type="AlphaFoldDB" id="A0A0D8FSF3"/>
<dbReference type="PANTHER" id="PTHR33154">
    <property type="entry name" value="TRANSCRIPTIONAL REGULATOR, ARSR FAMILY"/>
    <property type="match status" value="1"/>
</dbReference>
<dbReference type="GO" id="GO:0003677">
    <property type="term" value="F:DNA binding"/>
    <property type="evidence" value="ECO:0007669"/>
    <property type="project" value="UniProtKB-KW"/>
</dbReference>
<dbReference type="PANTHER" id="PTHR33154:SF18">
    <property type="entry name" value="ARSENICAL RESISTANCE OPERON REPRESSOR"/>
    <property type="match status" value="1"/>
</dbReference>
<evidence type="ECO:0000256" key="3">
    <source>
        <dbReference type="ARBA" id="ARBA00023163"/>
    </source>
</evidence>
<dbReference type="SUPFAM" id="SSF46785">
    <property type="entry name" value="Winged helix' DNA-binding domain"/>
    <property type="match status" value="1"/>
</dbReference>
<proteinExistence type="predicted"/>
<dbReference type="NCBIfam" id="NF033788">
    <property type="entry name" value="HTH_metalloreg"/>
    <property type="match status" value="1"/>
</dbReference>
<dbReference type="InterPro" id="IPR051081">
    <property type="entry name" value="HTH_MetalResp_TranReg"/>
</dbReference>
<evidence type="ECO:0000256" key="2">
    <source>
        <dbReference type="ARBA" id="ARBA00023125"/>
    </source>
</evidence>
<dbReference type="STRING" id="1121877.FEAC_21520"/>
<feature type="domain" description="HTH arsR-type" evidence="5">
    <location>
        <begin position="2"/>
        <end position="96"/>
    </location>
</feature>
<dbReference type="Pfam" id="PF01022">
    <property type="entry name" value="HTH_5"/>
    <property type="match status" value="1"/>
</dbReference>
<dbReference type="PRINTS" id="PR00778">
    <property type="entry name" value="HTHARSR"/>
</dbReference>
<evidence type="ECO:0000256" key="1">
    <source>
        <dbReference type="ARBA" id="ARBA00023015"/>
    </source>
</evidence>
<dbReference type="Gene3D" id="3.40.250.10">
    <property type="entry name" value="Rhodanese-like domain"/>
    <property type="match status" value="1"/>
</dbReference>
<gene>
    <name evidence="6" type="primary">czrA2</name>
    <name evidence="6" type="ORF">FEAC_21520</name>
</gene>
<dbReference type="GeneID" id="78373223"/>
<reference evidence="6 7" key="1">
    <citation type="submission" date="2015-01" db="EMBL/GenBank/DDBJ databases">
        <title>Draft genome of the acidophilic iron oxidizer Ferrimicrobium acidiphilum strain T23.</title>
        <authorList>
            <person name="Poehlein A."/>
            <person name="Eisen S."/>
            <person name="Schloemann M."/>
            <person name="Johnson B.D."/>
            <person name="Daniel R."/>
            <person name="Muehling M."/>
        </authorList>
    </citation>
    <scope>NUCLEOTIDE SEQUENCE [LARGE SCALE GENOMIC DNA]</scope>
    <source>
        <strain evidence="6 7">T23</strain>
    </source>
</reference>
<dbReference type="PROSITE" id="PS50987">
    <property type="entry name" value="HTH_ARSR_2"/>
    <property type="match status" value="1"/>
</dbReference>
<dbReference type="SMART" id="SM00450">
    <property type="entry name" value="RHOD"/>
    <property type="match status" value="1"/>
</dbReference>
<name>A0A0D8FSF3_9ACTN</name>
<sequence>MAKTKLFDALGEIAKALSTGRRVEIIDLLAQGERSVYEVAAEIDQSLANTSHHLRSLANAGLVRSRRDGTHIYYRLAGIEVEVLWSALRSTAESERADFPQLVTAYVGPAGQYPIVDHSELLGRLKDGSVTLLDVRPEAEYRAGHISGARSLPYREVEARLASLPTKGEIIAYCRGPYCVFAPQVVRFLRSKGIAASRLKGGFPEWRLAGLPVTVGSDVGLIPAEDSSIRDR</sequence>
<dbReference type="CDD" id="cd00090">
    <property type="entry name" value="HTH_ARSR"/>
    <property type="match status" value="1"/>
</dbReference>
<dbReference type="SUPFAM" id="SSF52821">
    <property type="entry name" value="Rhodanese/Cell cycle control phosphatase"/>
    <property type="match status" value="1"/>
</dbReference>
<evidence type="ECO:0000313" key="7">
    <source>
        <dbReference type="Proteomes" id="UP000032336"/>
    </source>
</evidence>
<dbReference type="InterPro" id="IPR036388">
    <property type="entry name" value="WH-like_DNA-bd_sf"/>
</dbReference>
<keyword evidence="7" id="KW-1185">Reference proteome</keyword>
<dbReference type="eggNOG" id="COG0607">
    <property type="taxonomic scope" value="Bacteria"/>
</dbReference>
<keyword evidence="3" id="KW-0804">Transcription</keyword>
<feature type="domain" description="Rhodanese" evidence="4">
    <location>
        <begin position="126"/>
        <end position="215"/>
    </location>
</feature>
<protein>
    <submittedName>
        <fullName evidence="6">HTH-type transcriptional repressor CzrA</fullName>
    </submittedName>
</protein>
<dbReference type="CDD" id="cd00158">
    <property type="entry name" value="RHOD"/>
    <property type="match status" value="1"/>
</dbReference>
<dbReference type="InterPro" id="IPR036390">
    <property type="entry name" value="WH_DNA-bd_sf"/>
</dbReference>
<accession>A0A0D8FSF3</accession>
<evidence type="ECO:0000259" key="4">
    <source>
        <dbReference type="PROSITE" id="PS50206"/>
    </source>
</evidence>
<evidence type="ECO:0000313" key="6">
    <source>
        <dbReference type="EMBL" id="KJE76061.1"/>
    </source>
</evidence>
<dbReference type="PROSITE" id="PS50206">
    <property type="entry name" value="RHODANESE_3"/>
    <property type="match status" value="1"/>
</dbReference>
<dbReference type="InterPro" id="IPR011991">
    <property type="entry name" value="ArsR-like_HTH"/>
</dbReference>
<dbReference type="Gene3D" id="1.10.10.10">
    <property type="entry name" value="Winged helix-like DNA-binding domain superfamily/Winged helix DNA-binding domain"/>
    <property type="match status" value="1"/>
</dbReference>
<dbReference type="InterPro" id="IPR036873">
    <property type="entry name" value="Rhodanese-like_dom_sf"/>
</dbReference>
<dbReference type="Proteomes" id="UP000032336">
    <property type="component" value="Unassembled WGS sequence"/>
</dbReference>
<comment type="caution">
    <text evidence="6">The sequence shown here is derived from an EMBL/GenBank/DDBJ whole genome shotgun (WGS) entry which is preliminary data.</text>
</comment>
<dbReference type="EMBL" id="JXUW01000022">
    <property type="protein sequence ID" value="KJE76061.1"/>
    <property type="molecule type" value="Genomic_DNA"/>
</dbReference>
<dbReference type="SMART" id="SM00418">
    <property type="entry name" value="HTH_ARSR"/>
    <property type="match status" value="1"/>
</dbReference>
<keyword evidence="2" id="KW-0238">DNA-binding</keyword>
<dbReference type="InterPro" id="IPR001763">
    <property type="entry name" value="Rhodanese-like_dom"/>
</dbReference>